<evidence type="ECO:0000256" key="4">
    <source>
        <dbReference type="SAM" id="Phobius"/>
    </source>
</evidence>
<gene>
    <name evidence="6" type="ORF">QUD52_11535</name>
</gene>
<dbReference type="Gene3D" id="1.10.287.110">
    <property type="entry name" value="DnaJ domain"/>
    <property type="match status" value="1"/>
</dbReference>
<dbReference type="InterPro" id="IPR001623">
    <property type="entry name" value="DnaJ_domain"/>
</dbReference>
<keyword evidence="2" id="KW-0346">Stress response</keyword>
<dbReference type="AlphaFoldDB" id="A0AAW7IZB9"/>
<dbReference type="Pfam" id="PF00226">
    <property type="entry name" value="DnaJ"/>
    <property type="match status" value="1"/>
</dbReference>
<dbReference type="RefSeq" id="WP_148226677.1">
    <property type="nucleotide sequence ID" value="NZ_CP091316.1"/>
</dbReference>
<reference evidence="6" key="1">
    <citation type="submission" date="2023-06" db="EMBL/GenBank/DDBJ databases">
        <title>Draft Genome Sequences of lactic acid bacteria strains isolated from fermented milk products.</title>
        <authorList>
            <person name="Elcheninov A.G."/>
            <person name="Klyukina A."/>
            <person name="Zayulina K.S."/>
            <person name="Gavirova L.A."/>
            <person name="Shcherbakova P.A."/>
            <person name="Shestakov A.I."/>
            <person name="Kublanov I.V."/>
            <person name="Kochetkova T.V."/>
        </authorList>
    </citation>
    <scope>NUCLEOTIDE SEQUENCE</scope>
    <source>
        <strain evidence="6">TOM.142</strain>
    </source>
</reference>
<evidence type="ECO:0000313" key="7">
    <source>
        <dbReference type="Proteomes" id="UP001240905"/>
    </source>
</evidence>
<dbReference type="GO" id="GO:0006260">
    <property type="term" value="P:DNA replication"/>
    <property type="evidence" value="ECO:0007669"/>
    <property type="project" value="UniProtKB-KW"/>
</dbReference>
<feature type="region of interest" description="Disordered" evidence="3">
    <location>
        <begin position="72"/>
        <end position="92"/>
    </location>
</feature>
<keyword evidence="4" id="KW-0812">Transmembrane</keyword>
<feature type="transmembrane region" description="Helical" evidence="4">
    <location>
        <begin position="5"/>
        <end position="23"/>
    </location>
</feature>
<dbReference type="EMBL" id="JAUCAE010000023">
    <property type="protein sequence ID" value="MDM7547653.1"/>
    <property type="molecule type" value="Genomic_DNA"/>
</dbReference>
<sequence>MKISFGVFLLIAFVIVTIASFIWKYRGLIYFVGIVFLIWLFFKFFFVALIVILGLIIAYFIRRVQENERMSSEADRAKQAHQEDVDAWRKEQERKYGPNWYQANRDEQKAEANNARNNQATKLIDYNRRWDSIDPYIILGVREVSTFTEMKNQYKFLSKKYHPDVATEANSDAIMKKINWTWDEIKKEQENY</sequence>
<dbReference type="CDD" id="cd06257">
    <property type="entry name" value="DnaJ"/>
    <property type="match status" value="1"/>
</dbReference>
<dbReference type="Proteomes" id="UP001240905">
    <property type="component" value="Unassembled WGS sequence"/>
</dbReference>
<comment type="caution">
    <text evidence="6">The sequence shown here is derived from an EMBL/GenBank/DDBJ whole genome shotgun (WGS) entry which is preliminary data.</text>
</comment>
<keyword evidence="1" id="KW-0235">DNA replication</keyword>
<dbReference type="SUPFAM" id="SSF46565">
    <property type="entry name" value="Chaperone J-domain"/>
    <property type="match status" value="1"/>
</dbReference>
<dbReference type="SMART" id="SM00271">
    <property type="entry name" value="DnaJ"/>
    <property type="match status" value="1"/>
</dbReference>
<name>A0AAW7IZB9_9LACT</name>
<keyword evidence="4" id="KW-1133">Transmembrane helix</keyword>
<keyword evidence="4" id="KW-0472">Membrane</keyword>
<proteinExistence type="predicted"/>
<evidence type="ECO:0000256" key="2">
    <source>
        <dbReference type="ARBA" id="ARBA00023016"/>
    </source>
</evidence>
<evidence type="ECO:0000256" key="1">
    <source>
        <dbReference type="ARBA" id="ARBA00022705"/>
    </source>
</evidence>
<feature type="transmembrane region" description="Helical" evidence="4">
    <location>
        <begin position="29"/>
        <end position="61"/>
    </location>
</feature>
<dbReference type="InterPro" id="IPR036869">
    <property type="entry name" value="J_dom_sf"/>
</dbReference>
<feature type="domain" description="J" evidence="5">
    <location>
        <begin position="134"/>
        <end position="192"/>
    </location>
</feature>
<protein>
    <submittedName>
        <fullName evidence="6">DnaJ domain-containing protein</fullName>
    </submittedName>
</protein>
<organism evidence="6 7">
    <name type="scientific">Lactococcus lactis</name>
    <dbReference type="NCBI Taxonomy" id="1358"/>
    <lineage>
        <taxon>Bacteria</taxon>
        <taxon>Bacillati</taxon>
        <taxon>Bacillota</taxon>
        <taxon>Bacilli</taxon>
        <taxon>Lactobacillales</taxon>
        <taxon>Streptococcaceae</taxon>
        <taxon>Lactococcus</taxon>
    </lineage>
</organism>
<evidence type="ECO:0000313" key="6">
    <source>
        <dbReference type="EMBL" id="MDM7547653.1"/>
    </source>
</evidence>
<evidence type="ECO:0000256" key="3">
    <source>
        <dbReference type="SAM" id="MobiDB-lite"/>
    </source>
</evidence>
<dbReference type="PROSITE" id="PS50076">
    <property type="entry name" value="DNAJ_2"/>
    <property type="match status" value="1"/>
</dbReference>
<evidence type="ECO:0000259" key="5">
    <source>
        <dbReference type="PROSITE" id="PS50076"/>
    </source>
</evidence>
<accession>A0AAW7IZB9</accession>